<dbReference type="AlphaFoldDB" id="F5YJK0"/>
<dbReference type="eggNOG" id="COG4737">
    <property type="taxonomic scope" value="Bacteria"/>
</dbReference>
<reference evidence="1 2" key="2">
    <citation type="journal article" date="2011" name="ISME J.">
        <title>RNA-seq reveals cooperative metabolic interactions between two termite-gut spirochete species in co-culture.</title>
        <authorList>
            <person name="Rosenthal A.Z."/>
            <person name="Matson E.G."/>
            <person name="Eldar A."/>
            <person name="Leadbetter J.R."/>
        </authorList>
    </citation>
    <scope>NUCLEOTIDE SEQUENCE [LARGE SCALE GENOMIC DNA]</scope>
    <source>
        <strain evidence="2">ATCC BAA-887 / DSM 12427 / ZAS-2</strain>
    </source>
</reference>
<reference evidence="2" key="1">
    <citation type="submission" date="2009-12" db="EMBL/GenBank/DDBJ databases">
        <title>Complete sequence of Treponema primitia strain ZAS-2.</title>
        <authorList>
            <person name="Tetu S.G."/>
            <person name="Matson E."/>
            <person name="Ren Q."/>
            <person name="Seshadri R."/>
            <person name="Elbourne L."/>
            <person name="Hassan K.A."/>
            <person name="Durkin A."/>
            <person name="Radune D."/>
            <person name="Mohamoud Y."/>
            <person name="Shay R."/>
            <person name="Jin S."/>
            <person name="Zhang X."/>
            <person name="Lucey K."/>
            <person name="Ballor N.R."/>
            <person name="Ottesen E."/>
            <person name="Rosenthal R."/>
            <person name="Allen A."/>
            <person name="Leadbetter J.R."/>
            <person name="Paulsen I.T."/>
        </authorList>
    </citation>
    <scope>NUCLEOTIDE SEQUENCE [LARGE SCALE GENOMIC DNA]</scope>
    <source>
        <strain evidence="2">ATCC BAA-887 / DSM 12427 / ZAS-2</strain>
    </source>
</reference>
<dbReference type="STRING" id="545694.TREPR_3417"/>
<gene>
    <name evidence="1" type="ordered locus">TREPR_3417</name>
</gene>
<keyword evidence="2" id="KW-1185">Reference proteome</keyword>
<evidence type="ECO:0000313" key="1">
    <source>
        <dbReference type="EMBL" id="AEF87006.1"/>
    </source>
</evidence>
<proteinExistence type="predicted"/>
<dbReference type="InterPro" id="IPR009387">
    <property type="entry name" value="HigB-2"/>
</dbReference>
<sequence>MTRVFVSTVDFDKYWAALGLADDDLYALQNELLNDPASGDLIQQSGGARKIRVAARGHGKRGGARVIYVDILFHEKIYFLTAYPKDKKDDLTPAEKKAISILIKTLKTELKTGRNR</sequence>
<dbReference type="Pfam" id="PF06296">
    <property type="entry name" value="RelE"/>
    <property type="match status" value="1"/>
</dbReference>
<accession>F5YJK0</accession>
<dbReference type="Proteomes" id="UP000009223">
    <property type="component" value="Chromosome"/>
</dbReference>
<dbReference type="EMBL" id="CP001843">
    <property type="protein sequence ID" value="AEF87006.1"/>
    <property type="molecule type" value="Genomic_DNA"/>
</dbReference>
<dbReference type="PIRSF" id="PIRSF039032">
    <property type="entry name" value="HigB-2"/>
    <property type="match status" value="1"/>
</dbReference>
<protein>
    <submittedName>
        <fullName evidence="1">Toxin HigB-2</fullName>
    </submittedName>
</protein>
<evidence type="ECO:0000313" key="2">
    <source>
        <dbReference type="Proteomes" id="UP000009223"/>
    </source>
</evidence>
<dbReference type="RefSeq" id="WP_015706868.1">
    <property type="nucleotide sequence ID" value="NC_015578.1"/>
</dbReference>
<dbReference type="HOGENOM" id="CLU_110687_1_1_12"/>
<dbReference type="KEGG" id="tpi:TREPR_3417"/>
<name>F5YJK0_TREPZ</name>
<organism evidence="1 2">
    <name type="scientific">Treponema primitia (strain ATCC BAA-887 / DSM 12427 / ZAS-2)</name>
    <dbReference type="NCBI Taxonomy" id="545694"/>
    <lineage>
        <taxon>Bacteria</taxon>
        <taxon>Pseudomonadati</taxon>
        <taxon>Spirochaetota</taxon>
        <taxon>Spirochaetia</taxon>
        <taxon>Spirochaetales</taxon>
        <taxon>Treponemataceae</taxon>
        <taxon>Treponema</taxon>
    </lineage>
</organism>